<protein>
    <recommendedName>
        <fullName evidence="4">Reverse transcriptase-rnase h-integrase</fullName>
    </recommendedName>
</protein>
<dbReference type="KEGG" id="mrr:Moror_14654"/>
<organism evidence="2 3">
    <name type="scientific">Moniliophthora roreri (strain MCA 2997)</name>
    <name type="common">Cocoa frosty pod rot fungus</name>
    <name type="synonym">Crinipellis roreri</name>
    <dbReference type="NCBI Taxonomy" id="1381753"/>
    <lineage>
        <taxon>Eukaryota</taxon>
        <taxon>Fungi</taxon>
        <taxon>Dikarya</taxon>
        <taxon>Basidiomycota</taxon>
        <taxon>Agaricomycotina</taxon>
        <taxon>Agaricomycetes</taxon>
        <taxon>Agaricomycetidae</taxon>
        <taxon>Agaricales</taxon>
        <taxon>Marasmiineae</taxon>
        <taxon>Marasmiaceae</taxon>
        <taxon>Moniliophthora</taxon>
    </lineage>
</organism>
<feature type="region of interest" description="Disordered" evidence="1">
    <location>
        <begin position="16"/>
        <end position="63"/>
    </location>
</feature>
<feature type="compositionally biased region" description="Polar residues" evidence="1">
    <location>
        <begin position="30"/>
        <end position="44"/>
    </location>
</feature>
<comment type="caution">
    <text evidence="2">The sequence shown here is derived from an EMBL/GenBank/DDBJ whole genome shotgun (WGS) entry which is preliminary data.</text>
</comment>
<dbReference type="AlphaFoldDB" id="V2W1Q6"/>
<evidence type="ECO:0000313" key="3">
    <source>
        <dbReference type="Proteomes" id="UP000017559"/>
    </source>
</evidence>
<evidence type="ECO:0000313" key="2">
    <source>
        <dbReference type="EMBL" id="ESK80728.1"/>
    </source>
</evidence>
<dbReference type="EMBL" id="AWSO01003064">
    <property type="protein sequence ID" value="ESK80728.1"/>
    <property type="molecule type" value="Genomic_DNA"/>
</dbReference>
<sequence>IPELCWNTLIPSPSASLTVSDNGLMETDTPILTSTTPEASSSVSPPNPELSRGDLPPLPMRPLNPLPTTPLFILTPLPIPTSNLRSSRPIMPPPESPHLLPPPTPEVFKHLKLLFHPEAEVMPAVGGEVLTERYEDSENRTPSNDEGLPTMSLRPLTPLPTPMTLLVDHVSALCADWNAISPKIAHNTCVTNASRLSLSIRLDIRLDTALTNEGLATLHVEGLVRVQTLCRMITIMTMNLMTISEESAEELIHNSGGDVDFLFVGADPRKVERFEGLLLVEEWTATGWQLTSDVLATPML</sequence>
<gene>
    <name evidence="2" type="ORF">Moror_14654</name>
</gene>
<evidence type="ECO:0008006" key="4">
    <source>
        <dbReference type="Google" id="ProtNLM"/>
    </source>
</evidence>
<reference evidence="2 3" key="1">
    <citation type="journal article" date="2014" name="BMC Genomics">
        <title>Genome and secretome analysis of the hemibiotrophic fungal pathogen, Moniliophthora roreri, which causes frosty pod rot disease of cacao: mechanisms of the biotrophic and necrotrophic phases.</title>
        <authorList>
            <person name="Meinhardt L.W."/>
            <person name="Costa G.G.L."/>
            <person name="Thomazella D.P.T."/>
            <person name="Teixeira P.J.P.L."/>
            <person name="Carazzolle M.F."/>
            <person name="Schuster S.C."/>
            <person name="Carlson J.E."/>
            <person name="Guiltinan M.J."/>
            <person name="Mieczkowski P."/>
            <person name="Farmer A."/>
            <person name="Ramaraj T."/>
            <person name="Crozier J."/>
            <person name="Davis R.E."/>
            <person name="Shao J."/>
            <person name="Melnick R.L."/>
            <person name="Pereira G.A.G."/>
            <person name="Bailey B.A."/>
        </authorList>
    </citation>
    <scope>NUCLEOTIDE SEQUENCE [LARGE SCALE GENOMIC DNA]</scope>
    <source>
        <strain evidence="2 3">MCA 2997</strain>
    </source>
</reference>
<feature type="non-terminal residue" evidence="2">
    <location>
        <position position="1"/>
    </location>
</feature>
<proteinExistence type="predicted"/>
<keyword evidence="3" id="KW-1185">Reference proteome</keyword>
<dbReference type="Proteomes" id="UP000017559">
    <property type="component" value="Unassembled WGS sequence"/>
</dbReference>
<name>V2W1Q6_MONRO</name>
<evidence type="ECO:0000256" key="1">
    <source>
        <dbReference type="SAM" id="MobiDB-lite"/>
    </source>
</evidence>
<dbReference type="HOGENOM" id="CLU_036636_0_0_1"/>
<accession>V2W1Q6</accession>